<comment type="caution">
    <text evidence="4">The sequence shown here is derived from an EMBL/GenBank/DDBJ whole genome shotgun (WGS) entry which is preliminary data.</text>
</comment>
<comment type="similarity">
    <text evidence="1">Belongs to the ribonucleoside diphosphate reductase large chain family.</text>
</comment>
<name>A0AAV8SK01_9ROSI</name>
<evidence type="ECO:0000259" key="3">
    <source>
        <dbReference type="Pfam" id="PF02867"/>
    </source>
</evidence>
<gene>
    <name evidence="4" type="ORF">K2173_003947</name>
</gene>
<dbReference type="Pfam" id="PF02867">
    <property type="entry name" value="Ribonuc_red_lgC"/>
    <property type="match status" value="1"/>
</dbReference>
<organism evidence="4 5">
    <name type="scientific">Erythroxylum novogranatense</name>
    <dbReference type="NCBI Taxonomy" id="1862640"/>
    <lineage>
        <taxon>Eukaryota</taxon>
        <taxon>Viridiplantae</taxon>
        <taxon>Streptophyta</taxon>
        <taxon>Embryophyta</taxon>
        <taxon>Tracheophyta</taxon>
        <taxon>Spermatophyta</taxon>
        <taxon>Magnoliopsida</taxon>
        <taxon>eudicotyledons</taxon>
        <taxon>Gunneridae</taxon>
        <taxon>Pentapetalae</taxon>
        <taxon>rosids</taxon>
        <taxon>fabids</taxon>
        <taxon>Malpighiales</taxon>
        <taxon>Erythroxylaceae</taxon>
        <taxon>Erythroxylum</taxon>
    </lineage>
</organism>
<feature type="domain" description="Ribonucleotide reductase large subunit C-terminal" evidence="3">
    <location>
        <begin position="35"/>
        <end position="75"/>
    </location>
</feature>
<dbReference type="Gene3D" id="3.20.70.20">
    <property type="match status" value="1"/>
</dbReference>
<proteinExistence type="inferred from homology"/>
<keyword evidence="5" id="KW-1185">Reference proteome</keyword>
<dbReference type="GO" id="GO:0005971">
    <property type="term" value="C:ribonucleoside-diphosphate reductase complex"/>
    <property type="evidence" value="ECO:0007669"/>
    <property type="project" value="TreeGrafter"/>
</dbReference>
<keyword evidence="2" id="KW-1133">Transmembrane helix</keyword>
<dbReference type="PANTHER" id="PTHR11573:SF6">
    <property type="entry name" value="RIBONUCLEOSIDE-DIPHOSPHATE REDUCTASE LARGE SUBUNIT"/>
    <property type="match status" value="1"/>
</dbReference>
<keyword evidence="2" id="KW-0472">Membrane</keyword>
<keyword evidence="2" id="KW-0812">Transmembrane</keyword>
<dbReference type="GO" id="GO:0009263">
    <property type="term" value="P:deoxyribonucleotide biosynthetic process"/>
    <property type="evidence" value="ECO:0007669"/>
    <property type="project" value="TreeGrafter"/>
</dbReference>
<dbReference type="EMBL" id="JAIWQS010000010">
    <property type="protein sequence ID" value="KAJ8752311.1"/>
    <property type="molecule type" value="Genomic_DNA"/>
</dbReference>
<evidence type="ECO:0000313" key="4">
    <source>
        <dbReference type="EMBL" id="KAJ8752311.1"/>
    </source>
</evidence>
<dbReference type="AlphaFoldDB" id="A0AAV8SK01"/>
<evidence type="ECO:0000313" key="5">
    <source>
        <dbReference type="Proteomes" id="UP001159364"/>
    </source>
</evidence>
<dbReference type="GO" id="GO:0004748">
    <property type="term" value="F:ribonucleoside-diphosphate reductase activity, thioredoxin disulfide as acceptor"/>
    <property type="evidence" value="ECO:0007669"/>
    <property type="project" value="TreeGrafter"/>
</dbReference>
<dbReference type="InterPro" id="IPR039718">
    <property type="entry name" value="Rrm1"/>
</dbReference>
<dbReference type="SUPFAM" id="SSF51998">
    <property type="entry name" value="PFL-like glycyl radical enzymes"/>
    <property type="match status" value="1"/>
</dbReference>
<evidence type="ECO:0000256" key="2">
    <source>
        <dbReference type="SAM" id="Phobius"/>
    </source>
</evidence>
<dbReference type="PANTHER" id="PTHR11573">
    <property type="entry name" value="RIBONUCLEOSIDE-DIPHOSPHATE REDUCTASE LARGE CHAIN"/>
    <property type="match status" value="1"/>
</dbReference>
<accession>A0AAV8SK01</accession>
<sequence length="77" mass="8923">MTTGFTNQSTGTLHMKTLILIARLPLIALYVYRRNDTARYVDQGGGKRKGAFAMYLEPWHADLFEFLNLRKNHGKYM</sequence>
<protein>
    <recommendedName>
        <fullName evidence="3">Ribonucleotide reductase large subunit C-terminal domain-containing protein</fullName>
    </recommendedName>
</protein>
<dbReference type="InterPro" id="IPR000788">
    <property type="entry name" value="RNR_lg_C"/>
</dbReference>
<feature type="transmembrane region" description="Helical" evidence="2">
    <location>
        <begin position="12"/>
        <end position="32"/>
    </location>
</feature>
<dbReference type="GO" id="GO:0005524">
    <property type="term" value="F:ATP binding"/>
    <property type="evidence" value="ECO:0007669"/>
    <property type="project" value="TreeGrafter"/>
</dbReference>
<dbReference type="Proteomes" id="UP001159364">
    <property type="component" value="Linkage Group LG10"/>
</dbReference>
<evidence type="ECO:0000256" key="1">
    <source>
        <dbReference type="ARBA" id="ARBA00010406"/>
    </source>
</evidence>
<reference evidence="4 5" key="1">
    <citation type="submission" date="2021-09" db="EMBL/GenBank/DDBJ databases">
        <title>Genomic insights and catalytic innovation underlie evolution of tropane alkaloids biosynthesis.</title>
        <authorList>
            <person name="Wang Y.-J."/>
            <person name="Tian T."/>
            <person name="Huang J.-P."/>
            <person name="Huang S.-X."/>
        </authorList>
    </citation>
    <scope>NUCLEOTIDE SEQUENCE [LARGE SCALE GENOMIC DNA]</scope>
    <source>
        <strain evidence="4">KIB-2018</strain>
        <tissue evidence="4">Leaf</tissue>
    </source>
</reference>